<accession>A0AAE0GD52</accession>
<evidence type="ECO:0000313" key="2">
    <source>
        <dbReference type="EMBL" id="KAK3275842.1"/>
    </source>
</evidence>
<reference evidence="2 3" key="1">
    <citation type="journal article" date="2015" name="Genome Biol. Evol.">
        <title>Comparative Genomics of a Bacterivorous Green Alga Reveals Evolutionary Causalities and Consequences of Phago-Mixotrophic Mode of Nutrition.</title>
        <authorList>
            <person name="Burns J.A."/>
            <person name="Paasch A."/>
            <person name="Narechania A."/>
            <person name="Kim E."/>
        </authorList>
    </citation>
    <scope>NUCLEOTIDE SEQUENCE [LARGE SCALE GENOMIC DNA]</scope>
    <source>
        <strain evidence="2 3">PLY_AMNH</strain>
    </source>
</reference>
<dbReference type="Proteomes" id="UP001190700">
    <property type="component" value="Unassembled WGS sequence"/>
</dbReference>
<name>A0AAE0GD52_9CHLO</name>
<organism evidence="2 3">
    <name type="scientific">Cymbomonas tetramitiformis</name>
    <dbReference type="NCBI Taxonomy" id="36881"/>
    <lineage>
        <taxon>Eukaryota</taxon>
        <taxon>Viridiplantae</taxon>
        <taxon>Chlorophyta</taxon>
        <taxon>Pyramimonadophyceae</taxon>
        <taxon>Pyramimonadales</taxon>
        <taxon>Pyramimonadaceae</taxon>
        <taxon>Cymbomonas</taxon>
    </lineage>
</organism>
<dbReference type="EMBL" id="LGRX02006976">
    <property type="protein sequence ID" value="KAK3275842.1"/>
    <property type="molecule type" value="Genomic_DNA"/>
</dbReference>
<evidence type="ECO:0000256" key="1">
    <source>
        <dbReference type="SAM" id="MobiDB-lite"/>
    </source>
</evidence>
<feature type="region of interest" description="Disordered" evidence="1">
    <location>
        <begin position="34"/>
        <end position="69"/>
    </location>
</feature>
<sequence length="69" mass="8209">MSGRRQRFEVNFRKFCSSVQAGWARRARVNKAAEERLRREIGKREREKDSTENDEASEERLPGEAERRV</sequence>
<evidence type="ECO:0000313" key="3">
    <source>
        <dbReference type="Proteomes" id="UP001190700"/>
    </source>
</evidence>
<dbReference type="AlphaFoldDB" id="A0AAE0GD52"/>
<protein>
    <submittedName>
        <fullName evidence="2">Uncharacterized protein</fullName>
    </submittedName>
</protein>
<gene>
    <name evidence="2" type="ORF">CYMTET_16046</name>
</gene>
<keyword evidence="3" id="KW-1185">Reference proteome</keyword>
<proteinExistence type="predicted"/>
<feature type="compositionally biased region" description="Basic and acidic residues" evidence="1">
    <location>
        <begin position="34"/>
        <end position="51"/>
    </location>
</feature>
<feature type="compositionally biased region" description="Basic and acidic residues" evidence="1">
    <location>
        <begin position="58"/>
        <end position="69"/>
    </location>
</feature>
<comment type="caution">
    <text evidence="2">The sequence shown here is derived from an EMBL/GenBank/DDBJ whole genome shotgun (WGS) entry which is preliminary data.</text>
</comment>